<feature type="compositionally biased region" description="Basic and acidic residues" evidence="1">
    <location>
        <begin position="58"/>
        <end position="69"/>
    </location>
</feature>
<gene>
    <name evidence="2" type="ORF">LAZ67_13000812</name>
</gene>
<dbReference type="EMBL" id="CP092875">
    <property type="protein sequence ID" value="UYV75637.1"/>
    <property type="molecule type" value="Genomic_DNA"/>
</dbReference>
<feature type="compositionally biased region" description="Basic and acidic residues" evidence="1">
    <location>
        <begin position="90"/>
        <end position="100"/>
    </location>
</feature>
<name>A0ABY6L577_9ARAC</name>
<organism evidence="2 3">
    <name type="scientific">Cordylochernes scorpioides</name>
    <dbReference type="NCBI Taxonomy" id="51811"/>
    <lineage>
        <taxon>Eukaryota</taxon>
        <taxon>Metazoa</taxon>
        <taxon>Ecdysozoa</taxon>
        <taxon>Arthropoda</taxon>
        <taxon>Chelicerata</taxon>
        <taxon>Arachnida</taxon>
        <taxon>Pseudoscorpiones</taxon>
        <taxon>Cheliferoidea</taxon>
        <taxon>Chernetidae</taxon>
        <taxon>Cordylochernes</taxon>
    </lineage>
</organism>
<dbReference type="Proteomes" id="UP001235939">
    <property type="component" value="Chromosome 13"/>
</dbReference>
<accession>A0ABY6L577</accession>
<evidence type="ECO:0000313" key="2">
    <source>
        <dbReference type="EMBL" id="UYV75637.1"/>
    </source>
</evidence>
<reference evidence="2 3" key="1">
    <citation type="submission" date="2022-01" db="EMBL/GenBank/DDBJ databases">
        <title>A chromosomal length assembly of Cordylochernes scorpioides.</title>
        <authorList>
            <person name="Zeh D."/>
            <person name="Zeh J."/>
        </authorList>
    </citation>
    <scope>NUCLEOTIDE SEQUENCE [LARGE SCALE GENOMIC DNA]</scope>
    <source>
        <strain evidence="2">IN4F17</strain>
        <tissue evidence="2">Whole Body</tissue>
    </source>
</reference>
<keyword evidence="3" id="KW-1185">Reference proteome</keyword>
<evidence type="ECO:0000313" key="3">
    <source>
        <dbReference type="Proteomes" id="UP001235939"/>
    </source>
</evidence>
<protein>
    <submittedName>
        <fullName evidence="2">Uncharacterized protein</fullName>
    </submittedName>
</protein>
<feature type="region of interest" description="Disordered" evidence="1">
    <location>
        <begin position="47"/>
        <end position="107"/>
    </location>
</feature>
<proteinExistence type="predicted"/>
<sequence length="107" mass="12437">MTKKILTISWRHFYLRTETLVNKNGRIVKRHIDQLYRFPPGEEETTVKKALGEWSTNTKKEDNKMERSAESNTTAHDLETTDAAPGSHGRYQDVKEDRRVAYNATIN</sequence>
<evidence type="ECO:0000256" key="1">
    <source>
        <dbReference type="SAM" id="MobiDB-lite"/>
    </source>
</evidence>